<dbReference type="InterPro" id="IPR007391">
    <property type="entry name" value="Vancomycin_resist_VanW"/>
</dbReference>
<dbReference type="Pfam" id="PF04294">
    <property type="entry name" value="VanW"/>
    <property type="match status" value="1"/>
</dbReference>
<accession>A0A923NKB0</accession>
<dbReference type="InterPro" id="IPR052913">
    <property type="entry name" value="Glycopeptide_resist_protein"/>
</dbReference>
<protein>
    <submittedName>
        <fullName evidence="1">Glycopeptide resistance accessory protein VanW</fullName>
    </submittedName>
</protein>
<organism evidence="1 2">
    <name type="scientific">Zhenpiania hominis</name>
    <dbReference type="NCBI Taxonomy" id="2763644"/>
    <lineage>
        <taxon>Bacteria</taxon>
        <taxon>Bacillati</taxon>
        <taxon>Bacillota</taxon>
        <taxon>Clostridia</taxon>
        <taxon>Peptostreptococcales</taxon>
        <taxon>Anaerovoracaceae</taxon>
        <taxon>Zhenpiania</taxon>
    </lineage>
</organism>
<dbReference type="NCBIfam" id="NF033128">
    <property type="entry name" value="vanW-gen"/>
    <property type="match status" value="1"/>
</dbReference>
<evidence type="ECO:0000313" key="2">
    <source>
        <dbReference type="Proteomes" id="UP000602647"/>
    </source>
</evidence>
<dbReference type="PANTHER" id="PTHR35788:SF1">
    <property type="entry name" value="EXPORTED PROTEIN"/>
    <property type="match status" value="1"/>
</dbReference>
<dbReference type="AlphaFoldDB" id="A0A923NKB0"/>
<gene>
    <name evidence="1" type="primary">vanW</name>
    <name evidence="1" type="ORF">H9L42_07365</name>
</gene>
<name>A0A923NKB0_9FIRM</name>
<sequence length="275" mass="31814">MKRKRVTELFPGLLPLRKRQRVFCFYAGMSLDGNVYAKERKIDDLPWVQYSGFSLLYNQQTGFDMKYQENKVFNLRLAAKKLDGLLIAPGETFSFWKAVRYADREVPYKDGLTVVNGKVAASPGGGLCQMSNLLFELFLHSPLEITERKGHEKKEFPDAHNSLEGVDATVSEGWTDLKVKNKTGQTFQIRIVFDEKRIFGILRTDHRPEVSYKIRNEHLVYQRRDGRVYQRVSVYRDEVAKNGEPRGRTRLLYENCCEIGYELPAGVEIKEEMGK</sequence>
<dbReference type="EMBL" id="JACRYT010000006">
    <property type="protein sequence ID" value="MBC6679642.1"/>
    <property type="molecule type" value="Genomic_DNA"/>
</dbReference>
<evidence type="ECO:0000313" key="1">
    <source>
        <dbReference type="EMBL" id="MBC6679642.1"/>
    </source>
</evidence>
<keyword evidence="2" id="KW-1185">Reference proteome</keyword>
<dbReference type="PANTHER" id="PTHR35788">
    <property type="entry name" value="EXPORTED PROTEIN-RELATED"/>
    <property type="match status" value="1"/>
</dbReference>
<proteinExistence type="predicted"/>
<dbReference type="RefSeq" id="WP_187302751.1">
    <property type="nucleotide sequence ID" value="NZ_CBCTQH010000051.1"/>
</dbReference>
<comment type="caution">
    <text evidence="1">The sequence shown here is derived from an EMBL/GenBank/DDBJ whole genome shotgun (WGS) entry which is preliminary data.</text>
</comment>
<reference evidence="1" key="1">
    <citation type="submission" date="2020-08" db="EMBL/GenBank/DDBJ databases">
        <title>Genome public.</title>
        <authorList>
            <person name="Liu C."/>
            <person name="Sun Q."/>
        </authorList>
    </citation>
    <scope>NUCLEOTIDE SEQUENCE</scope>
    <source>
        <strain evidence="1">BX12</strain>
    </source>
</reference>
<dbReference type="Proteomes" id="UP000602647">
    <property type="component" value="Unassembled WGS sequence"/>
</dbReference>